<dbReference type="EMBL" id="KZ150234">
    <property type="protein sequence ID" value="PZC71985.1"/>
    <property type="molecule type" value="Genomic_DNA"/>
</dbReference>
<proteinExistence type="predicted"/>
<evidence type="ECO:0008006" key="3">
    <source>
        <dbReference type="Google" id="ProtNLM"/>
    </source>
</evidence>
<evidence type="ECO:0000313" key="2">
    <source>
        <dbReference type="Proteomes" id="UP000249218"/>
    </source>
</evidence>
<organism evidence="1 2">
    <name type="scientific">Helicoverpa armigera</name>
    <name type="common">Cotton bollworm</name>
    <name type="synonym">Heliothis armigera</name>
    <dbReference type="NCBI Taxonomy" id="29058"/>
    <lineage>
        <taxon>Eukaryota</taxon>
        <taxon>Metazoa</taxon>
        <taxon>Ecdysozoa</taxon>
        <taxon>Arthropoda</taxon>
        <taxon>Hexapoda</taxon>
        <taxon>Insecta</taxon>
        <taxon>Pterygota</taxon>
        <taxon>Neoptera</taxon>
        <taxon>Endopterygota</taxon>
        <taxon>Lepidoptera</taxon>
        <taxon>Glossata</taxon>
        <taxon>Ditrysia</taxon>
        <taxon>Noctuoidea</taxon>
        <taxon>Noctuidae</taxon>
        <taxon>Heliothinae</taxon>
        <taxon>Helicoverpa</taxon>
    </lineage>
</organism>
<gene>
    <name evidence="1" type="primary">HaOG212092</name>
    <name evidence="1" type="ORF">B5X24_HaOG212092</name>
</gene>
<name>A0A2W1BDQ6_HELAM</name>
<dbReference type="Proteomes" id="UP000249218">
    <property type="component" value="Unassembled WGS sequence"/>
</dbReference>
<reference evidence="1 2" key="1">
    <citation type="journal article" date="2017" name="BMC Biol.">
        <title>Genomic innovations, transcriptional plasticity and gene loss underlying the evolution and divergence of two highly polyphagous and invasive Helicoverpa pest species.</title>
        <authorList>
            <person name="Pearce S.L."/>
            <person name="Clarke D.F."/>
            <person name="East P.D."/>
            <person name="Elfekih S."/>
            <person name="Gordon K.H."/>
            <person name="Jermiin L.S."/>
            <person name="McGaughran A."/>
            <person name="Oakeshott J.G."/>
            <person name="Papanikolaou A."/>
            <person name="Perera O.P."/>
            <person name="Rane R.V."/>
            <person name="Richards S."/>
            <person name="Tay W.T."/>
            <person name="Walsh T.K."/>
            <person name="Anderson A."/>
            <person name="Anderson C.J."/>
            <person name="Asgari S."/>
            <person name="Board P.G."/>
            <person name="Bretschneider A."/>
            <person name="Campbell P.M."/>
            <person name="Chertemps T."/>
            <person name="Christeller J.T."/>
            <person name="Coppin C.W."/>
            <person name="Downes S.J."/>
            <person name="Duan G."/>
            <person name="Farnsworth C.A."/>
            <person name="Good R.T."/>
            <person name="Han L.B."/>
            <person name="Han Y.C."/>
            <person name="Hatje K."/>
            <person name="Horne I."/>
            <person name="Huang Y.P."/>
            <person name="Hughes D.S."/>
            <person name="Jacquin-Joly E."/>
            <person name="James W."/>
            <person name="Jhangiani S."/>
            <person name="Kollmar M."/>
            <person name="Kuwar S.S."/>
            <person name="Li S."/>
            <person name="Liu N.Y."/>
            <person name="Maibeche M.T."/>
            <person name="Miller J.R."/>
            <person name="Montagne N."/>
            <person name="Perry T."/>
            <person name="Qu J."/>
            <person name="Song S.V."/>
            <person name="Sutton G.G."/>
            <person name="Vogel H."/>
            <person name="Walenz B.P."/>
            <person name="Xu W."/>
            <person name="Zhang H.J."/>
            <person name="Zou Z."/>
            <person name="Batterham P."/>
            <person name="Edwards O.R."/>
            <person name="Feyereisen R."/>
            <person name="Gibbs R.A."/>
            <person name="Heckel D.G."/>
            <person name="McGrath A."/>
            <person name="Robin C."/>
            <person name="Scherer S.E."/>
            <person name="Worley K.C."/>
            <person name="Wu Y.D."/>
        </authorList>
    </citation>
    <scope>NUCLEOTIDE SEQUENCE [LARGE SCALE GENOMIC DNA]</scope>
    <source>
        <strain evidence="1">Harm_GR_Male_#8</strain>
        <tissue evidence="1">Whole organism</tissue>
    </source>
</reference>
<evidence type="ECO:0000313" key="1">
    <source>
        <dbReference type="EMBL" id="PZC71985.1"/>
    </source>
</evidence>
<accession>A0A2W1BDQ6</accession>
<dbReference type="AlphaFoldDB" id="A0A2W1BDQ6"/>
<keyword evidence="2" id="KW-1185">Reference proteome</keyword>
<sequence length="80" mass="9193">MWTYSSVDIAGTHISRTDRIKIYLSECVISSEPALPDIFYYNISVPFNTIFEPECFATAEENRKVAFNIPLRAFPRNFPA</sequence>
<protein>
    <recommendedName>
        <fullName evidence="3">ZP domain-containing protein</fullName>
    </recommendedName>
</protein>